<name>A0A917BTH9_9PROT</name>
<feature type="domain" description="Zinc finger DksA/TraR C4-type" evidence="5">
    <location>
        <begin position="80"/>
        <end position="114"/>
    </location>
</feature>
<keyword evidence="2" id="KW-0863">Zinc-finger</keyword>
<evidence type="ECO:0000256" key="3">
    <source>
        <dbReference type="ARBA" id="ARBA00022833"/>
    </source>
</evidence>
<keyword evidence="3" id="KW-0862">Zinc</keyword>
<dbReference type="Proteomes" id="UP000632498">
    <property type="component" value="Unassembled WGS sequence"/>
</dbReference>
<protein>
    <submittedName>
        <fullName evidence="6">Molecular chaperone DnaK</fullName>
    </submittedName>
</protein>
<sequence>MTDLDLKTFEKRLLSLKAELLSLEAASKEGRAPVELDQTKVGRLSRMDALQGQAMALELDRRRKIEIQRIDSALSRIKSGDFGYCVSCDEEIAPKRLELDPAVPTCIACAEQKEG</sequence>
<keyword evidence="7" id="KW-1185">Reference proteome</keyword>
<keyword evidence="1" id="KW-0479">Metal-binding</keyword>
<evidence type="ECO:0000256" key="2">
    <source>
        <dbReference type="ARBA" id="ARBA00022771"/>
    </source>
</evidence>
<organism evidence="6 7">
    <name type="scientific">Terasakiella brassicae</name>
    <dbReference type="NCBI Taxonomy" id="1634917"/>
    <lineage>
        <taxon>Bacteria</taxon>
        <taxon>Pseudomonadati</taxon>
        <taxon>Pseudomonadota</taxon>
        <taxon>Alphaproteobacteria</taxon>
        <taxon>Rhodospirillales</taxon>
        <taxon>Terasakiellaceae</taxon>
        <taxon>Terasakiella</taxon>
    </lineage>
</organism>
<dbReference type="SUPFAM" id="SSF57716">
    <property type="entry name" value="Glucocorticoid receptor-like (DNA-binding domain)"/>
    <property type="match status" value="1"/>
</dbReference>
<reference evidence="6" key="1">
    <citation type="journal article" date="2014" name="Int. J. Syst. Evol. Microbiol.">
        <title>Complete genome sequence of Corynebacterium casei LMG S-19264T (=DSM 44701T), isolated from a smear-ripened cheese.</title>
        <authorList>
            <consortium name="US DOE Joint Genome Institute (JGI-PGF)"/>
            <person name="Walter F."/>
            <person name="Albersmeier A."/>
            <person name="Kalinowski J."/>
            <person name="Ruckert C."/>
        </authorList>
    </citation>
    <scope>NUCLEOTIDE SEQUENCE</scope>
    <source>
        <strain evidence="6">CGMCC 1.15254</strain>
    </source>
</reference>
<reference evidence="6" key="2">
    <citation type="submission" date="2020-09" db="EMBL/GenBank/DDBJ databases">
        <authorList>
            <person name="Sun Q."/>
            <person name="Zhou Y."/>
        </authorList>
    </citation>
    <scope>NUCLEOTIDE SEQUENCE</scope>
    <source>
        <strain evidence="6">CGMCC 1.15254</strain>
    </source>
</reference>
<dbReference type="Gene3D" id="1.20.120.910">
    <property type="entry name" value="DksA, coiled-coil domain"/>
    <property type="match status" value="1"/>
</dbReference>
<accession>A0A917BTH9</accession>
<gene>
    <name evidence="6" type="ORF">GCM10011332_09610</name>
</gene>
<dbReference type="PROSITE" id="PS51128">
    <property type="entry name" value="ZF_DKSA_2"/>
    <property type="match status" value="1"/>
</dbReference>
<comment type="caution">
    <text evidence="6">The sequence shown here is derived from an EMBL/GenBank/DDBJ whole genome shotgun (WGS) entry which is preliminary data.</text>
</comment>
<proteinExistence type="predicted"/>
<evidence type="ECO:0000256" key="1">
    <source>
        <dbReference type="ARBA" id="ARBA00022723"/>
    </source>
</evidence>
<evidence type="ECO:0000313" key="7">
    <source>
        <dbReference type="Proteomes" id="UP000632498"/>
    </source>
</evidence>
<dbReference type="GO" id="GO:0008270">
    <property type="term" value="F:zinc ion binding"/>
    <property type="evidence" value="ECO:0007669"/>
    <property type="project" value="UniProtKB-KW"/>
</dbReference>
<dbReference type="InterPro" id="IPR000962">
    <property type="entry name" value="Znf_DskA_TraR"/>
</dbReference>
<dbReference type="PANTHER" id="PTHR33823:SF4">
    <property type="entry name" value="GENERAL STRESS PROTEIN 16O"/>
    <property type="match status" value="1"/>
</dbReference>
<dbReference type="AlphaFoldDB" id="A0A917BTH9"/>
<evidence type="ECO:0000259" key="5">
    <source>
        <dbReference type="Pfam" id="PF01258"/>
    </source>
</evidence>
<evidence type="ECO:0000313" key="6">
    <source>
        <dbReference type="EMBL" id="GGF58153.1"/>
    </source>
</evidence>
<dbReference type="PANTHER" id="PTHR33823">
    <property type="entry name" value="RNA POLYMERASE-BINDING TRANSCRIPTION FACTOR DKSA-RELATED"/>
    <property type="match status" value="1"/>
</dbReference>
<feature type="zinc finger region" description="dksA C4-type" evidence="4">
    <location>
        <begin position="85"/>
        <end position="109"/>
    </location>
</feature>
<dbReference type="EMBL" id="BMHV01000005">
    <property type="protein sequence ID" value="GGF58153.1"/>
    <property type="molecule type" value="Genomic_DNA"/>
</dbReference>
<dbReference type="Pfam" id="PF01258">
    <property type="entry name" value="zf-dskA_traR"/>
    <property type="match status" value="1"/>
</dbReference>
<evidence type="ECO:0000256" key="4">
    <source>
        <dbReference type="PROSITE-ProRule" id="PRU00510"/>
    </source>
</evidence>